<organism evidence="3 4">
    <name type="scientific">Cylindrodendrum hubeiense</name>
    <dbReference type="NCBI Taxonomy" id="595255"/>
    <lineage>
        <taxon>Eukaryota</taxon>
        <taxon>Fungi</taxon>
        <taxon>Dikarya</taxon>
        <taxon>Ascomycota</taxon>
        <taxon>Pezizomycotina</taxon>
        <taxon>Sordariomycetes</taxon>
        <taxon>Hypocreomycetidae</taxon>
        <taxon>Hypocreales</taxon>
        <taxon>Nectriaceae</taxon>
        <taxon>Cylindrodendrum</taxon>
    </lineage>
</organism>
<dbReference type="OrthoDB" id="2430277at2759"/>
<feature type="domain" description="WH2" evidence="2">
    <location>
        <begin position="38"/>
        <end position="55"/>
    </location>
</feature>
<feature type="compositionally biased region" description="Pro residues" evidence="1">
    <location>
        <begin position="77"/>
        <end position="100"/>
    </location>
</feature>
<evidence type="ECO:0000259" key="2">
    <source>
        <dbReference type="PROSITE" id="PS51082"/>
    </source>
</evidence>
<dbReference type="PROSITE" id="PS51082">
    <property type="entry name" value="WH2"/>
    <property type="match status" value="1"/>
</dbReference>
<evidence type="ECO:0000313" key="3">
    <source>
        <dbReference type="EMBL" id="KAF7545134.1"/>
    </source>
</evidence>
<dbReference type="Proteomes" id="UP000722485">
    <property type="component" value="Unassembled WGS sequence"/>
</dbReference>
<keyword evidence="4" id="KW-1185">Reference proteome</keyword>
<accession>A0A9P5L5P7</accession>
<reference evidence="3" key="1">
    <citation type="submission" date="2020-03" db="EMBL/GenBank/DDBJ databases">
        <title>Draft Genome Sequence of Cylindrodendrum hubeiense.</title>
        <authorList>
            <person name="Buettner E."/>
            <person name="Kellner H."/>
        </authorList>
    </citation>
    <scope>NUCLEOTIDE SEQUENCE</scope>
    <source>
        <strain evidence="3">IHI 201604</strain>
    </source>
</reference>
<evidence type="ECO:0000313" key="4">
    <source>
        <dbReference type="Proteomes" id="UP000722485"/>
    </source>
</evidence>
<dbReference type="GO" id="GO:0003779">
    <property type="term" value="F:actin binding"/>
    <property type="evidence" value="ECO:0007669"/>
    <property type="project" value="InterPro"/>
</dbReference>
<feature type="compositionally biased region" description="Polar residues" evidence="1">
    <location>
        <begin position="181"/>
        <end position="192"/>
    </location>
</feature>
<dbReference type="EMBL" id="JAANBB010000268">
    <property type="protein sequence ID" value="KAF7545134.1"/>
    <property type="molecule type" value="Genomic_DNA"/>
</dbReference>
<dbReference type="CDD" id="cd22076">
    <property type="entry name" value="WH2_WAS_WASL-1"/>
    <property type="match status" value="1"/>
</dbReference>
<dbReference type="Pfam" id="PF02205">
    <property type="entry name" value="WH2"/>
    <property type="match status" value="1"/>
</dbReference>
<sequence>MPPPPPPPPPPPGFGGPPPPPPPPPGNMPSKPPGGGGNRNALLSDISKGRALKKAVTNDRSAPIVNKSSSSAAPPVGGAPPIPGLGGAPKPPGGLAPPVPGNRARSNSDQGSRDSIAGGMDAAPQFDIFVGSGGAYKLSAEASGLFCTQTSARSGAHNPWTASDAAPGRNRKSKKDDTDGIQGTTSTHWQEAATFTNIPEAIVHVFRSIRSCTLRPGATSTSSASILRSRSGSASASASVFRTSSPNPFAGATSTTSASASASYFSFDTLPSRASHYPRRWTSVSELCAATAAASSAIVSSRGTLSFFSTTACPDQVSGFISPPVYA</sequence>
<evidence type="ECO:0000256" key="1">
    <source>
        <dbReference type="SAM" id="MobiDB-lite"/>
    </source>
</evidence>
<feature type="compositionally biased region" description="Pro residues" evidence="1">
    <location>
        <begin position="1"/>
        <end position="32"/>
    </location>
</feature>
<dbReference type="AlphaFoldDB" id="A0A9P5L5P7"/>
<feature type="region of interest" description="Disordered" evidence="1">
    <location>
        <begin position="151"/>
        <end position="192"/>
    </location>
</feature>
<proteinExistence type="predicted"/>
<feature type="region of interest" description="Disordered" evidence="1">
    <location>
        <begin position="1"/>
        <end position="119"/>
    </location>
</feature>
<protein>
    <recommendedName>
        <fullName evidence="2">WH2 domain-containing protein</fullName>
    </recommendedName>
</protein>
<dbReference type="InterPro" id="IPR003124">
    <property type="entry name" value="WH2_dom"/>
</dbReference>
<name>A0A9P5L5P7_9HYPO</name>
<gene>
    <name evidence="3" type="ORF">G7Z17_g9412</name>
</gene>
<comment type="caution">
    <text evidence="3">The sequence shown here is derived from an EMBL/GenBank/DDBJ whole genome shotgun (WGS) entry which is preliminary data.</text>
</comment>